<keyword evidence="1" id="KW-0732">Signal</keyword>
<dbReference type="EMBL" id="GL348719">
    <property type="protein sequence ID" value="EFH45015.1"/>
    <property type="molecule type" value="Genomic_DNA"/>
</dbReference>
<dbReference type="eggNOG" id="KOG0498">
    <property type="taxonomic scope" value="Eukaryota"/>
</dbReference>
<keyword evidence="3" id="KW-1185">Reference proteome</keyword>
<sequence>MTLAVDLLFFYALAIGQTTGPACLYMDGAFAAVVTVLRTCLDVVHLWHL</sequence>
<gene>
    <name evidence="2" type="ORF">ARALYDRAFT_916449</name>
</gene>
<organism evidence="3">
    <name type="scientific">Arabidopsis lyrata subsp. lyrata</name>
    <name type="common">Lyre-leaved rock-cress</name>
    <dbReference type="NCBI Taxonomy" id="81972"/>
    <lineage>
        <taxon>Eukaryota</taxon>
        <taxon>Viridiplantae</taxon>
        <taxon>Streptophyta</taxon>
        <taxon>Embryophyta</taxon>
        <taxon>Tracheophyta</taxon>
        <taxon>Spermatophyta</taxon>
        <taxon>Magnoliopsida</taxon>
        <taxon>eudicotyledons</taxon>
        <taxon>Gunneridae</taxon>
        <taxon>Pentapetalae</taxon>
        <taxon>rosids</taxon>
        <taxon>malvids</taxon>
        <taxon>Brassicales</taxon>
        <taxon>Brassicaceae</taxon>
        <taxon>Camelineae</taxon>
        <taxon>Arabidopsis</taxon>
    </lineage>
</organism>
<feature type="chain" id="PRO_5003104126" evidence="1">
    <location>
        <begin position="17"/>
        <end position="49"/>
    </location>
</feature>
<dbReference type="Proteomes" id="UP000008694">
    <property type="component" value="Unassembled WGS sequence"/>
</dbReference>
<evidence type="ECO:0000313" key="2">
    <source>
        <dbReference type="EMBL" id="EFH45015.1"/>
    </source>
</evidence>
<dbReference type="HOGENOM" id="CLU_3144762_0_0_1"/>
<dbReference type="AlphaFoldDB" id="D7MJV7"/>
<reference evidence="3" key="1">
    <citation type="journal article" date="2011" name="Nat. Genet.">
        <title>The Arabidopsis lyrata genome sequence and the basis of rapid genome size change.</title>
        <authorList>
            <person name="Hu T.T."/>
            <person name="Pattyn P."/>
            <person name="Bakker E.G."/>
            <person name="Cao J."/>
            <person name="Cheng J.-F."/>
            <person name="Clark R.M."/>
            <person name="Fahlgren N."/>
            <person name="Fawcett J.A."/>
            <person name="Grimwood J."/>
            <person name="Gundlach H."/>
            <person name="Haberer G."/>
            <person name="Hollister J.D."/>
            <person name="Ossowski S."/>
            <person name="Ottilar R.P."/>
            <person name="Salamov A.A."/>
            <person name="Schneeberger K."/>
            <person name="Spannagl M."/>
            <person name="Wang X."/>
            <person name="Yang L."/>
            <person name="Nasrallah M.E."/>
            <person name="Bergelson J."/>
            <person name="Carrington J.C."/>
            <person name="Gaut B.S."/>
            <person name="Schmutz J."/>
            <person name="Mayer K.F.X."/>
            <person name="Van de Peer Y."/>
            <person name="Grigoriev I.V."/>
            <person name="Nordborg M."/>
            <person name="Weigel D."/>
            <person name="Guo Y.-L."/>
        </authorList>
    </citation>
    <scope>NUCLEOTIDE SEQUENCE [LARGE SCALE GENOMIC DNA]</scope>
    <source>
        <strain evidence="3">cv. MN47</strain>
    </source>
</reference>
<name>D7MJV7_ARALL</name>
<protein>
    <submittedName>
        <fullName evidence="2">Uncharacterized protein</fullName>
    </submittedName>
</protein>
<evidence type="ECO:0000256" key="1">
    <source>
        <dbReference type="SAM" id="SignalP"/>
    </source>
</evidence>
<dbReference type="Gramene" id="scaffold_704191.1">
    <property type="protein sequence ID" value="scaffold_704191.1"/>
    <property type="gene ID" value="scaffold_704191.1"/>
</dbReference>
<feature type="signal peptide" evidence="1">
    <location>
        <begin position="1"/>
        <end position="16"/>
    </location>
</feature>
<dbReference type="STRING" id="81972.D7MJV7"/>
<evidence type="ECO:0000313" key="3">
    <source>
        <dbReference type="Proteomes" id="UP000008694"/>
    </source>
</evidence>
<accession>D7MJV7</accession>
<proteinExistence type="predicted"/>